<evidence type="ECO:0000259" key="1">
    <source>
        <dbReference type="Pfam" id="PF12697"/>
    </source>
</evidence>
<dbReference type="InterPro" id="IPR000073">
    <property type="entry name" value="AB_hydrolase_1"/>
</dbReference>
<dbReference type="PANTHER" id="PTHR43689:SF8">
    <property type="entry name" value="ALPHA_BETA-HYDROLASES SUPERFAMILY PROTEIN"/>
    <property type="match status" value="1"/>
</dbReference>
<dbReference type="OrthoDB" id="9806902at2"/>
<dbReference type="Proteomes" id="UP000238220">
    <property type="component" value="Unassembled WGS sequence"/>
</dbReference>
<dbReference type="AlphaFoldDB" id="A0A2S5TD98"/>
<reference evidence="2 3" key="1">
    <citation type="submission" date="2018-02" db="EMBL/GenBank/DDBJ databases">
        <title>Genome sequencing of Solimonas sp. HR-BB.</title>
        <authorList>
            <person name="Lee Y."/>
            <person name="Jeon C.O."/>
        </authorList>
    </citation>
    <scope>NUCLEOTIDE SEQUENCE [LARGE SCALE GENOMIC DNA]</scope>
    <source>
        <strain evidence="2 3">HR-BB</strain>
    </source>
</reference>
<proteinExistence type="predicted"/>
<organism evidence="2 3">
    <name type="scientific">Solimonas fluminis</name>
    <dbReference type="NCBI Taxonomy" id="2086571"/>
    <lineage>
        <taxon>Bacteria</taxon>
        <taxon>Pseudomonadati</taxon>
        <taxon>Pseudomonadota</taxon>
        <taxon>Gammaproteobacteria</taxon>
        <taxon>Nevskiales</taxon>
        <taxon>Nevskiaceae</taxon>
        <taxon>Solimonas</taxon>
    </lineage>
</organism>
<dbReference type="SUPFAM" id="SSF53474">
    <property type="entry name" value="alpha/beta-Hydrolases"/>
    <property type="match status" value="1"/>
</dbReference>
<dbReference type="Gene3D" id="3.40.50.1820">
    <property type="entry name" value="alpha/beta hydrolase"/>
    <property type="match status" value="1"/>
</dbReference>
<accession>A0A2S5TD98</accession>
<dbReference type="Pfam" id="PF12697">
    <property type="entry name" value="Abhydrolase_6"/>
    <property type="match status" value="1"/>
</dbReference>
<name>A0A2S5TD98_9GAMM</name>
<dbReference type="PANTHER" id="PTHR43689">
    <property type="entry name" value="HYDROLASE"/>
    <property type="match status" value="1"/>
</dbReference>
<keyword evidence="2" id="KW-0378">Hydrolase</keyword>
<gene>
    <name evidence="2" type="ORF">C3942_16230</name>
</gene>
<feature type="domain" description="AB hydrolase-1" evidence="1">
    <location>
        <begin position="5"/>
        <end position="238"/>
    </location>
</feature>
<sequence length="265" mass="29957">MSTPVVLIHGMWCTGGDWKRVRDLLEPRGYRCHAPTLPAHEPTADQPLRVGDRSLREYRDFLEQYIREQDFRTPPILVGHSMGALLAQQLAARIPVFAAVLLTPAAPWGINAAGLANLAPFARVLGRWGFWNRPYKFSREAAAAYVYNGLSPERQKACYERMVHESGRVAYEIGLWWADWGKTTSVDADAVRCPVYVVSCGADRLTPAFAVRRVAGLYPQATHRHYPDRGHWVIDDEETEEMIHGICGWLRPLEQRAARGQQAPR</sequence>
<keyword evidence="3" id="KW-1185">Reference proteome</keyword>
<evidence type="ECO:0000313" key="3">
    <source>
        <dbReference type="Proteomes" id="UP000238220"/>
    </source>
</evidence>
<dbReference type="EMBL" id="PSNW01000009">
    <property type="protein sequence ID" value="PPE72963.1"/>
    <property type="molecule type" value="Genomic_DNA"/>
</dbReference>
<dbReference type="InterPro" id="IPR029058">
    <property type="entry name" value="AB_hydrolase_fold"/>
</dbReference>
<evidence type="ECO:0000313" key="2">
    <source>
        <dbReference type="EMBL" id="PPE72963.1"/>
    </source>
</evidence>
<protein>
    <submittedName>
        <fullName evidence="2">Alpha/beta hydrolase</fullName>
    </submittedName>
</protein>
<dbReference type="GO" id="GO:0016787">
    <property type="term" value="F:hydrolase activity"/>
    <property type="evidence" value="ECO:0007669"/>
    <property type="project" value="UniProtKB-KW"/>
</dbReference>
<comment type="caution">
    <text evidence="2">The sequence shown here is derived from an EMBL/GenBank/DDBJ whole genome shotgun (WGS) entry which is preliminary data.</text>
</comment>
<dbReference type="RefSeq" id="WP_104231407.1">
    <property type="nucleotide sequence ID" value="NZ_PSNW01000009.1"/>
</dbReference>